<feature type="domain" description="Flagellar basal body rod protein N-terminal" evidence="3">
    <location>
        <begin position="11"/>
        <end position="35"/>
    </location>
</feature>
<accession>W4QJ09</accession>
<dbReference type="PROSITE" id="PS00588">
    <property type="entry name" value="FLAGELLA_BB_ROD"/>
    <property type="match status" value="1"/>
</dbReference>
<dbReference type="InterPro" id="IPR001444">
    <property type="entry name" value="Flag_bb_rod_N"/>
</dbReference>
<dbReference type="OrthoDB" id="9804559at2"/>
<reference evidence="5" key="1">
    <citation type="journal article" date="2014" name="Genome Announc.">
        <title>Draft Genome Sequences of Three Alkaliphilic Bacillus Strains, Bacillus wakoensis JCM 9140T, Bacillus akibai JCM 9157T, and Bacillus hemicellulosilyticus JCM 9152T.</title>
        <authorList>
            <person name="Yuki M."/>
            <person name="Oshima K."/>
            <person name="Suda W."/>
            <person name="Oshida Y."/>
            <person name="Kitamura K."/>
            <person name="Iida T."/>
            <person name="Hattori M."/>
            <person name="Ohkuma M."/>
        </authorList>
    </citation>
    <scope>NUCLEOTIDE SEQUENCE [LARGE SCALE GENOMIC DNA]</scope>
    <source>
        <strain evidence="5">JCM 9152</strain>
    </source>
</reference>
<proteinExistence type="inferred from homology"/>
<dbReference type="STRING" id="1236971.JCM9152_2778"/>
<dbReference type="PANTHER" id="PTHR30435:SF19">
    <property type="entry name" value="FLAGELLAR BASAL-BODY ROD PROTEIN FLGG"/>
    <property type="match status" value="1"/>
</dbReference>
<keyword evidence="5" id="KW-0969">Cilium</keyword>
<dbReference type="InterPro" id="IPR010930">
    <property type="entry name" value="Flg_bb/hook_C_dom"/>
</dbReference>
<keyword evidence="5" id="KW-0966">Cell projection</keyword>
<comment type="caution">
    <text evidence="5">The sequence shown here is derived from an EMBL/GenBank/DDBJ whole genome shotgun (WGS) entry which is preliminary data.</text>
</comment>
<dbReference type="PANTHER" id="PTHR30435">
    <property type="entry name" value="FLAGELLAR PROTEIN"/>
    <property type="match status" value="1"/>
</dbReference>
<dbReference type="Pfam" id="PF00460">
    <property type="entry name" value="Flg_bb_rod"/>
    <property type="match status" value="1"/>
</dbReference>
<dbReference type="NCBIfam" id="TIGR03506">
    <property type="entry name" value="FlgEFG_subfam"/>
    <property type="match status" value="1"/>
</dbReference>
<evidence type="ECO:0000259" key="4">
    <source>
        <dbReference type="Pfam" id="PF06429"/>
    </source>
</evidence>
<dbReference type="GO" id="GO:0009425">
    <property type="term" value="C:bacterial-type flagellum basal body"/>
    <property type="evidence" value="ECO:0007669"/>
    <property type="project" value="UniProtKB-SubCell"/>
</dbReference>
<feature type="domain" description="Flagellar basal-body/hook protein C-terminal" evidence="4">
    <location>
        <begin position="233"/>
        <end position="276"/>
    </location>
</feature>
<keyword evidence="6" id="KW-1185">Reference proteome</keyword>
<evidence type="ECO:0000259" key="3">
    <source>
        <dbReference type="Pfam" id="PF00460"/>
    </source>
</evidence>
<organism evidence="5 6">
    <name type="scientific">Halalkalibacter hemicellulosilyticusJCM 9152</name>
    <dbReference type="NCBI Taxonomy" id="1236971"/>
    <lineage>
        <taxon>Bacteria</taxon>
        <taxon>Bacillati</taxon>
        <taxon>Bacillota</taxon>
        <taxon>Bacilli</taxon>
        <taxon>Bacillales</taxon>
        <taxon>Bacillaceae</taxon>
        <taxon>Halalkalibacter</taxon>
    </lineage>
</organism>
<dbReference type="InterPro" id="IPR020013">
    <property type="entry name" value="Flagellar_FlgE/F/G"/>
</dbReference>
<evidence type="ECO:0000313" key="5">
    <source>
        <dbReference type="EMBL" id="GAE31319.1"/>
    </source>
</evidence>
<protein>
    <submittedName>
        <fullName evidence="5">Flagellar basal-body rod protein FlgG</fullName>
    </submittedName>
</protein>
<dbReference type="AlphaFoldDB" id="W4QJ09"/>
<dbReference type="Pfam" id="PF06429">
    <property type="entry name" value="Flg_bbr_C"/>
    <property type="match status" value="1"/>
</dbReference>
<dbReference type="GO" id="GO:0071978">
    <property type="term" value="P:bacterial-type flagellum-dependent swarming motility"/>
    <property type="evidence" value="ECO:0007669"/>
    <property type="project" value="TreeGrafter"/>
</dbReference>
<dbReference type="EMBL" id="BAUU01000018">
    <property type="protein sequence ID" value="GAE31319.1"/>
    <property type="molecule type" value="Genomic_DNA"/>
</dbReference>
<comment type="similarity">
    <text evidence="1 2">Belongs to the flagella basal body rod proteins family.</text>
</comment>
<dbReference type="InterPro" id="IPR019776">
    <property type="entry name" value="Flagellar_basal_body_rod_CS"/>
</dbReference>
<dbReference type="Proteomes" id="UP000018895">
    <property type="component" value="Unassembled WGS sequence"/>
</dbReference>
<gene>
    <name evidence="5" type="ORF">JCM9152_2778</name>
</gene>
<comment type="subcellular location">
    <subcellularLocation>
        <location evidence="2">Bacterial flagellum basal body</location>
    </subcellularLocation>
</comment>
<dbReference type="InterPro" id="IPR037925">
    <property type="entry name" value="FlgE/F/G-like"/>
</dbReference>
<dbReference type="SUPFAM" id="SSF117143">
    <property type="entry name" value="Flagellar hook protein flgE"/>
    <property type="match status" value="1"/>
</dbReference>
<keyword evidence="5" id="KW-0282">Flagellum</keyword>
<evidence type="ECO:0000256" key="2">
    <source>
        <dbReference type="RuleBase" id="RU362116"/>
    </source>
</evidence>
<evidence type="ECO:0000313" key="6">
    <source>
        <dbReference type="Proteomes" id="UP000018895"/>
    </source>
</evidence>
<evidence type="ECO:0000256" key="1">
    <source>
        <dbReference type="ARBA" id="ARBA00009677"/>
    </source>
</evidence>
<sequence>MNTSMIAGAVTMGQLQKKIDTISNNVANVNTNGFKRREATFSDLLFQQVYNQTNLQMEGGRLTPDGIRVGSGARLAQTALRLEQGSLLTTERELDFALTERDLFFQIETVVGGEVTEQLTRDGAFYLTESVDNPGEWSIVTSDGSFVLSATGERLNVPENFQSLELAGNGMLVATLEDGTQQDIGQIGLTRVLKPQLLTATGDNRYVVPNLDELGFDEADVIEAAAITPQLVQQGVLEGSNVDLSNEMNELIQAQRHFQFNGQSISIADDMAGLINGIRR</sequence>
<keyword evidence="2" id="KW-0975">Bacterial flagellum</keyword>
<name>W4QJ09_9BACI</name>
<dbReference type="RefSeq" id="WP_035344749.1">
    <property type="nucleotide sequence ID" value="NZ_BAUU01000018.1"/>
</dbReference>